<dbReference type="Proteomes" id="UP000886885">
    <property type="component" value="Chromosome 11A"/>
</dbReference>
<evidence type="ECO:0000256" key="1">
    <source>
        <dbReference type="SAM" id="SignalP"/>
    </source>
</evidence>
<organism evidence="2 3">
    <name type="scientific">Populus tomentosa</name>
    <name type="common">Chinese white poplar</name>
    <dbReference type="NCBI Taxonomy" id="118781"/>
    <lineage>
        <taxon>Eukaryota</taxon>
        <taxon>Viridiplantae</taxon>
        <taxon>Streptophyta</taxon>
        <taxon>Embryophyta</taxon>
        <taxon>Tracheophyta</taxon>
        <taxon>Spermatophyta</taxon>
        <taxon>Magnoliopsida</taxon>
        <taxon>eudicotyledons</taxon>
        <taxon>Gunneridae</taxon>
        <taxon>Pentapetalae</taxon>
        <taxon>rosids</taxon>
        <taxon>fabids</taxon>
        <taxon>Malpighiales</taxon>
        <taxon>Salicaceae</taxon>
        <taxon>Saliceae</taxon>
        <taxon>Populus</taxon>
    </lineage>
</organism>
<evidence type="ECO:0000313" key="2">
    <source>
        <dbReference type="EMBL" id="KAG6755885.1"/>
    </source>
</evidence>
<dbReference type="EMBL" id="JAAWWB010000021">
    <property type="protein sequence ID" value="KAG6755885.1"/>
    <property type="molecule type" value="Genomic_DNA"/>
</dbReference>
<feature type="signal peptide" evidence="1">
    <location>
        <begin position="1"/>
        <end position="31"/>
    </location>
</feature>
<evidence type="ECO:0008006" key="4">
    <source>
        <dbReference type="Google" id="ProtNLM"/>
    </source>
</evidence>
<dbReference type="AlphaFoldDB" id="A0A8X8CIY4"/>
<keyword evidence="1" id="KW-0732">Signal</keyword>
<comment type="caution">
    <text evidence="2">The sequence shown here is derived from an EMBL/GenBank/DDBJ whole genome shotgun (WGS) entry which is preliminary data.</text>
</comment>
<sequence length="118" mass="13329">MKESNSLCSRVAGREGWLLLILLLWLRKEMAAEEAPDGRVALLVSGCCWCWPWFSRGGAASCWDFSREAILRFRCCFSVTVGGRRVKACKWCSQWLHAGEVRSGEGRREACVQRESLG</sequence>
<feature type="chain" id="PRO_5036450366" description="Secreted protein" evidence="1">
    <location>
        <begin position="32"/>
        <end position="118"/>
    </location>
</feature>
<name>A0A8X8CIY4_POPTO</name>
<gene>
    <name evidence="2" type="ORF">POTOM_039293</name>
</gene>
<protein>
    <recommendedName>
        <fullName evidence="4">Secreted protein</fullName>
    </recommendedName>
</protein>
<evidence type="ECO:0000313" key="3">
    <source>
        <dbReference type="Proteomes" id="UP000886885"/>
    </source>
</evidence>
<reference evidence="2" key="1">
    <citation type="journal article" date="2020" name="bioRxiv">
        <title>Hybrid origin of Populus tomentosa Carr. identified through genome sequencing and phylogenomic analysis.</title>
        <authorList>
            <person name="An X."/>
            <person name="Gao K."/>
            <person name="Chen Z."/>
            <person name="Li J."/>
            <person name="Yang X."/>
            <person name="Yang X."/>
            <person name="Zhou J."/>
            <person name="Guo T."/>
            <person name="Zhao T."/>
            <person name="Huang S."/>
            <person name="Miao D."/>
            <person name="Khan W.U."/>
            <person name="Rao P."/>
            <person name="Ye M."/>
            <person name="Lei B."/>
            <person name="Liao W."/>
            <person name="Wang J."/>
            <person name="Ji L."/>
            <person name="Li Y."/>
            <person name="Guo B."/>
            <person name="Mustafa N.S."/>
            <person name="Li S."/>
            <person name="Yun Q."/>
            <person name="Keller S.R."/>
            <person name="Mao J."/>
            <person name="Zhang R."/>
            <person name="Strauss S.H."/>
        </authorList>
    </citation>
    <scope>NUCLEOTIDE SEQUENCE</scope>
    <source>
        <strain evidence="2">GM15</strain>
        <tissue evidence="2">Leaf</tissue>
    </source>
</reference>
<accession>A0A8X8CIY4</accession>
<proteinExistence type="predicted"/>
<keyword evidence="3" id="KW-1185">Reference proteome</keyword>